<evidence type="ECO:0000256" key="4">
    <source>
        <dbReference type="ARBA" id="ARBA00023163"/>
    </source>
</evidence>
<evidence type="ECO:0000256" key="2">
    <source>
        <dbReference type="ARBA" id="ARBA00023015"/>
    </source>
</evidence>
<dbReference type="InterPro" id="IPR058245">
    <property type="entry name" value="NreC/VraR/RcsB-like_REC"/>
</dbReference>
<dbReference type="PANTHER" id="PTHR43214:SF41">
    <property type="entry name" value="NITRATE_NITRITE RESPONSE REGULATOR PROTEIN NARP"/>
    <property type="match status" value="1"/>
</dbReference>
<dbReference type="InterPro" id="IPR011006">
    <property type="entry name" value="CheY-like_superfamily"/>
</dbReference>
<evidence type="ECO:0000256" key="1">
    <source>
        <dbReference type="ARBA" id="ARBA00022553"/>
    </source>
</evidence>
<dbReference type="Pfam" id="PF00196">
    <property type="entry name" value="GerE"/>
    <property type="match status" value="1"/>
</dbReference>
<gene>
    <name evidence="8" type="primary">bvgA_4</name>
    <name evidence="8" type="ORF">NCTC7357_02805</name>
</gene>
<dbReference type="RefSeq" id="WP_106698664.1">
    <property type="nucleotide sequence ID" value="NZ_CP054865.1"/>
</dbReference>
<dbReference type="SUPFAM" id="SSF52172">
    <property type="entry name" value="CheY-like"/>
    <property type="match status" value="1"/>
</dbReference>
<feature type="domain" description="Response regulatory" evidence="7">
    <location>
        <begin position="3"/>
        <end position="118"/>
    </location>
</feature>
<evidence type="ECO:0000313" key="8">
    <source>
        <dbReference type="EMBL" id="VEF74501.1"/>
    </source>
</evidence>
<dbReference type="PROSITE" id="PS50110">
    <property type="entry name" value="RESPONSE_REGULATORY"/>
    <property type="match status" value="1"/>
</dbReference>
<dbReference type="GO" id="GO:0006355">
    <property type="term" value="P:regulation of DNA-templated transcription"/>
    <property type="evidence" value="ECO:0007669"/>
    <property type="project" value="InterPro"/>
</dbReference>
<reference evidence="8 9" key="1">
    <citation type="submission" date="2018-12" db="EMBL/GenBank/DDBJ databases">
        <authorList>
            <consortium name="Pathogen Informatics"/>
        </authorList>
    </citation>
    <scope>NUCLEOTIDE SEQUENCE [LARGE SCALE GENOMIC DNA]</scope>
    <source>
        <strain evidence="8 9">NCTC7357</strain>
    </source>
</reference>
<keyword evidence="4" id="KW-0804">Transcription</keyword>
<dbReference type="CDD" id="cd17535">
    <property type="entry name" value="REC_NarL-like"/>
    <property type="match status" value="1"/>
</dbReference>
<dbReference type="PRINTS" id="PR00038">
    <property type="entry name" value="HTHLUXR"/>
</dbReference>
<dbReference type="InterPro" id="IPR039420">
    <property type="entry name" value="WalR-like"/>
</dbReference>
<name>A0AAX3FWJ6_9PSED</name>
<organism evidence="8 9">
    <name type="scientific">Pseudomonas chlororaphis</name>
    <dbReference type="NCBI Taxonomy" id="587753"/>
    <lineage>
        <taxon>Bacteria</taxon>
        <taxon>Pseudomonadati</taxon>
        <taxon>Pseudomonadota</taxon>
        <taxon>Gammaproteobacteria</taxon>
        <taxon>Pseudomonadales</taxon>
        <taxon>Pseudomonadaceae</taxon>
        <taxon>Pseudomonas</taxon>
    </lineage>
</organism>
<dbReference type="InterPro" id="IPR000792">
    <property type="entry name" value="Tscrpt_reg_LuxR_C"/>
</dbReference>
<dbReference type="PANTHER" id="PTHR43214">
    <property type="entry name" value="TWO-COMPONENT RESPONSE REGULATOR"/>
    <property type="match status" value="1"/>
</dbReference>
<proteinExistence type="predicted"/>
<protein>
    <submittedName>
        <fullName evidence="8">Two-component response regulator</fullName>
    </submittedName>
</protein>
<dbReference type="PROSITE" id="PS00622">
    <property type="entry name" value="HTH_LUXR_1"/>
    <property type="match status" value="1"/>
</dbReference>
<evidence type="ECO:0000313" key="9">
    <source>
        <dbReference type="Proteomes" id="UP000277437"/>
    </source>
</evidence>
<dbReference type="Gene3D" id="3.40.50.2300">
    <property type="match status" value="1"/>
</dbReference>
<sequence>MFKALVVDDHPFIRAAIKALLLKEKIEVIAEGANGAEALRLARELQPDLIVLDISMPQLDGLEVIHRLASFGVKSKILVLTSLSPQFYATRCMNAGAAGFVSKTNDLNDLSRAVQLLMSGYTFFPNLANSSVRRSDAQGSEADIIACLSDREMLILQQLSQGYSNKEIGEAMLLSNKTISAYKTRLIEKLNVKSVVALADFAKRNDLI</sequence>
<dbReference type="Pfam" id="PF00072">
    <property type="entry name" value="Response_reg"/>
    <property type="match status" value="1"/>
</dbReference>
<evidence type="ECO:0000259" key="7">
    <source>
        <dbReference type="PROSITE" id="PS50110"/>
    </source>
</evidence>
<dbReference type="SMART" id="SM00421">
    <property type="entry name" value="HTH_LUXR"/>
    <property type="match status" value="1"/>
</dbReference>
<dbReference type="InterPro" id="IPR001789">
    <property type="entry name" value="Sig_transdc_resp-reg_receiver"/>
</dbReference>
<dbReference type="GO" id="GO:0003677">
    <property type="term" value="F:DNA binding"/>
    <property type="evidence" value="ECO:0007669"/>
    <property type="project" value="UniProtKB-KW"/>
</dbReference>
<dbReference type="SMART" id="SM00448">
    <property type="entry name" value="REC"/>
    <property type="match status" value="1"/>
</dbReference>
<keyword evidence="1 5" id="KW-0597">Phosphoprotein</keyword>
<feature type="domain" description="HTH luxR-type" evidence="6">
    <location>
        <begin position="141"/>
        <end position="206"/>
    </location>
</feature>
<evidence type="ECO:0000259" key="6">
    <source>
        <dbReference type="PROSITE" id="PS50043"/>
    </source>
</evidence>
<dbReference type="AlphaFoldDB" id="A0AAX3FWJ6"/>
<dbReference type="PROSITE" id="PS50043">
    <property type="entry name" value="HTH_LUXR_2"/>
    <property type="match status" value="1"/>
</dbReference>
<feature type="modified residue" description="4-aspartylphosphate" evidence="5">
    <location>
        <position position="53"/>
    </location>
</feature>
<dbReference type="EMBL" id="LR134334">
    <property type="protein sequence ID" value="VEF74501.1"/>
    <property type="molecule type" value="Genomic_DNA"/>
</dbReference>
<dbReference type="GO" id="GO:0000160">
    <property type="term" value="P:phosphorelay signal transduction system"/>
    <property type="evidence" value="ECO:0007669"/>
    <property type="project" value="InterPro"/>
</dbReference>
<keyword evidence="3" id="KW-0238">DNA-binding</keyword>
<dbReference type="Proteomes" id="UP000277437">
    <property type="component" value="Chromosome"/>
</dbReference>
<evidence type="ECO:0000256" key="5">
    <source>
        <dbReference type="PROSITE-ProRule" id="PRU00169"/>
    </source>
</evidence>
<keyword evidence="2" id="KW-0805">Transcription regulation</keyword>
<dbReference type="CDD" id="cd06170">
    <property type="entry name" value="LuxR_C_like"/>
    <property type="match status" value="1"/>
</dbReference>
<dbReference type="SUPFAM" id="SSF46894">
    <property type="entry name" value="C-terminal effector domain of the bipartite response regulators"/>
    <property type="match status" value="1"/>
</dbReference>
<dbReference type="InterPro" id="IPR016032">
    <property type="entry name" value="Sig_transdc_resp-reg_C-effctor"/>
</dbReference>
<evidence type="ECO:0000256" key="3">
    <source>
        <dbReference type="ARBA" id="ARBA00023125"/>
    </source>
</evidence>
<accession>A0AAX3FWJ6</accession>